<dbReference type="GO" id="GO:0009966">
    <property type="term" value="P:regulation of signal transduction"/>
    <property type="evidence" value="ECO:0007669"/>
    <property type="project" value="TreeGrafter"/>
</dbReference>
<dbReference type="GO" id="GO:0001664">
    <property type="term" value="F:G protein-coupled receptor binding"/>
    <property type="evidence" value="ECO:0007669"/>
    <property type="project" value="TreeGrafter"/>
</dbReference>
<dbReference type="Proteomes" id="UP001165122">
    <property type="component" value="Unassembled WGS sequence"/>
</dbReference>
<evidence type="ECO:0000313" key="9">
    <source>
        <dbReference type="Proteomes" id="UP001165122"/>
    </source>
</evidence>
<name>A0A9W7EG60_9STRA</name>
<dbReference type="PROSITE" id="PS50011">
    <property type="entry name" value="PROTEIN_KINASE_DOM"/>
    <property type="match status" value="1"/>
</dbReference>
<evidence type="ECO:0000256" key="6">
    <source>
        <dbReference type="PROSITE-ProRule" id="PRU10141"/>
    </source>
</evidence>
<evidence type="ECO:0000313" key="8">
    <source>
        <dbReference type="EMBL" id="GMH79894.1"/>
    </source>
</evidence>
<evidence type="ECO:0000256" key="2">
    <source>
        <dbReference type="ARBA" id="ARBA00022679"/>
    </source>
</evidence>
<sequence length="81" mass="9268">MGGCSSTEKINSLQVDYSHFEQQRCIGRGGFGKVHAVNKLSDPRKDEFFAIKTLEKDQIIKTNTYAEVNRELNLLKELNHQ</sequence>
<dbReference type="GO" id="GO:0005524">
    <property type="term" value="F:ATP binding"/>
    <property type="evidence" value="ECO:0007669"/>
    <property type="project" value="UniProtKB-UniRule"/>
</dbReference>
<evidence type="ECO:0000259" key="7">
    <source>
        <dbReference type="PROSITE" id="PS50011"/>
    </source>
</evidence>
<feature type="domain" description="Protein kinase" evidence="7">
    <location>
        <begin position="20"/>
        <end position="81"/>
    </location>
</feature>
<dbReference type="Gene3D" id="3.30.200.20">
    <property type="entry name" value="Phosphorylase Kinase, domain 1"/>
    <property type="match status" value="1"/>
</dbReference>
<reference evidence="9" key="1">
    <citation type="journal article" date="2023" name="Commun. Biol.">
        <title>Genome analysis of Parmales, the sister group of diatoms, reveals the evolutionary specialization of diatoms from phago-mixotrophs to photoautotrophs.</title>
        <authorList>
            <person name="Ban H."/>
            <person name="Sato S."/>
            <person name="Yoshikawa S."/>
            <person name="Yamada K."/>
            <person name="Nakamura Y."/>
            <person name="Ichinomiya M."/>
            <person name="Sato N."/>
            <person name="Blanc-Mathieu R."/>
            <person name="Endo H."/>
            <person name="Kuwata A."/>
            <person name="Ogata H."/>
        </authorList>
    </citation>
    <scope>NUCLEOTIDE SEQUENCE [LARGE SCALE GENOMIC DNA]</scope>
    <source>
        <strain evidence="9">NIES 3700</strain>
    </source>
</reference>
<keyword evidence="1" id="KW-0723">Serine/threonine-protein kinase</keyword>
<keyword evidence="2" id="KW-0808">Transferase</keyword>
<comment type="caution">
    <text evidence="8">The sequence shown here is derived from an EMBL/GenBank/DDBJ whole genome shotgun (WGS) entry which is preliminary data.</text>
</comment>
<dbReference type="GO" id="GO:0007186">
    <property type="term" value="P:G protein-coupled receptor signaling pathway"/>
    <property type="evidence" value="ECO:0007669"/>
    <property type="project" value="TreeGrafter"/>
</dbReference>
<dbReference type="EMBL" id="BRXW01000937">
    <property type="protein sequence ID" value="GMH79894.1"/>
    <property type="molecule type" value="Genomic_DNA"/>
</dbReference>
<accession>A0A9W7EG60</accession>
<keyword evidence="3 6" id="KW-0547">Nucleotide-binding</keyword>
<keyword evidence="5 6" id="KW-0067">ATP-binding</keyword>
<feature type="non-terminal residue" evidence="8">
    <location>
        <position position="81"/>
    </location>
</feature>
<organism evidence="8 9">
    <name type="scientific">Triparma laevis f. longispina</name>
    <dbReference type="NCBI Taxonomy" id="1714387"/>
    <lineage>
        <taxon>Eukaryota</taxon>
        <taxon>Sar</taxon>
        <taxon>Stramenopiles</taxon>
        <taxon>Ochrophyta</taxon>
        <taxon>Bolidophyceae</taxon>
        <taxon>Parmales</taxon>
        <taxon>Triparmaceae</taxon>
        <taxon>Triparma</taxon>
    </lineage>
</organism>
<dbReference type="PANTHER" id="PTHR24355:SF30">
    <property type="entry name" value="SERINE_THREONINE-PROTEIN KINASE 32B ISOFORM X1"/>
    <property type="match status" value="1"/>
</dbReference>
<dbReference type="AlphaFoldDB" id="A0A9W7EG60"/>
<evidence type="ECO:0000256" key="1">
    <source>
        <dbReference type="ARBA" id="ARBA00022527"/>
    </source>
</evidence>
<gene>
    <name evidence="8" type="ORF">TrLO_g8586</name>
</gene>
<evidence type="ECO:0000256" key="3">
    <source>
        <dbReference type="ARBA" id="ARBA00022741"/>
    </source>
</evidence>
<protein>
    <recommendedName>
        <fullName evidence="7">Protein kinase domain-containing protein</fullName>
    </recommendedName>
</protein>
<dbReference type="PANTHER" id="PTHR24355">
    <property type="entry name" value="G PROTEIN-COUPLED RECEPTOR KINASE/RIBOSOMAL PROTEIN S6 KINASE"/>
    <property type="match status" value="1"/>
</dbReference>
<keyword evidence="4" id="KW-0418">Kinase</keyword>
<feature type="binding site" evidence="6">
    <location>
        <position position="52"/>
    </location>
    <ligand>
        <name>ATP</name>
        <dbReference type="ChEBI" id="CHEBI:30616"/>
    </ligand>
</feature>
<dbReference type="InterPro" id="IPR017441">
    <property type="entry name" value="Protein_kinase_ATP_BS"/>
</dbReference>
<dbReference type="OrthoDB" id="63267at2759"/>
<evidence type="ECO:0000256" key="4">
    <source>
        <dbReference type="ARBA" id="ARBA00022777"/>
    </source>
</evidence>
<keyword evidence="9" id="KW-1185">Reference proteome</keyword>
<dbReference type="InterPro" id="IPR011009">
    <property type="entry name" value="Kinase-like_dom_sf"/>
</dbReference>
<dbReference type="GO" id="GO:0004703">
    <property type="term" value="F:G protein-coupled receptor kinase activity"/>
    <property type="evidence" value="ECO:0007669"/>
    <property type="project" value="TreeGrafter"/>
</dbReference>
<dbReference type="InterPro" id="IPR000719">
    <property type="entry name" value="Prot_kinase_dom"/>
</dbReference>
<dbReference type="PROSITE" id="PS00107">
    <property type="entry name" value="PROTEIN_KINASE_ATP"/>
    <property type="match status" value="1"/>
</dbReference>
<evidence type="ECO:0000256" key="5">
    <source>
        <dbReference type="ARBA" id="ARBA00022840"/>
    </source>
</evidence>
<dbReference type="SUPFAM" id="SSF56112">
    <property type="entry name" value="Protein kinase-like (PK-like)"/>
    <property type="match status" value="1"/>
</dbReference>
<proteinExistence type="predicted"/>